<dbReference type="GO" id="GO:0051536">
    <property type="term" value="F:iron-sulfur cluster binding"/>
    <property type="evidence" value="ECO:0007669"/>
    <property type="project" value="InterPro"/>
</dbReference>
<dbReference type="RefSeq" id="WP_073090503.1">
    <property type="nucleotide sequence ID" value="NZ_FQWY01000010.1"/>
</dbReference>
<dbReference type="Gene3D" id="3.80.30.20">
    <property type="entry name" value="tm_1862 like domain"/>
    <property type="match status" value="1"/>
</dbReference>
<dbReference type="CDD" id="cd01335">
    <property type="entry name" value="Radical_SAM"/>
    <property type="match status" value="1"/>
</dbReference>
<dbReference type="InterPro" id="IPR023404">
    <property type="entry name" value="rSAM_horseshoe"/>
</dbReference>
<evidence type="ECO:0000313" key="3">
    <source>
        <dbReference type="Proteomes" id="UP000242329"/>
    </source>
</evidence>
<dbReference type="PANTHER" id="PTHR42731">
    <property type="entry name" value="SLL1084 PROTEIN"/>
    <property type="match status" value="1"/>
</dbReference>
<dbReference type="InterPro" id="IPR023862">
    <property type="entry name" value="CHP03960_rSAM"/>
</dbReference>
<dbReference type="InterPro" id="IPR045784">
    <property type="entry name" value="Radical_SAM_N2"/>
</dbReference>
<keyword evidence="3" id="KW-1185">Reference proteome</keyword>
<dbReference type="SUPFAM" id="SSF102114">
    <property type="entry name" value="Radical SAM enzymes"/>
    <property type="match status" value="1"/>
</dbReference>
<gene>
    <name evidence="2" type="ORF">SAMN02745221_00837</name>
</gene>
<dbReference type="Proteomes" id="UP000242329">
    <property type="component" value="Unassembled WGS sequence"/>
</dbReference>
<dbReference type="SFLD" id="SFLDG01082">
    <property type="entry name" value="B12-binding_domain_containing"/>
    <property type="match status" value="1"/>
</dbReference>
<dbReference type="Pfam" id="PF19864">
    <property type="entry name" value="Radical_SAM_N2"/>
    <property type="match status" value="1"/>
</dbReference>
<dbReference type="AlphaFoldDB" id="A0A1M5M541"/>
<dbReference type="OrthoDB" id="9806827at2"/>
<name>A0A1M5M541_9FIRM</name>
<proteinExistence type="predicted"/>
<dbReference type="SFLD" id="SFLDS00029">
    <property type="entry name" value="Radical_SAM"/>
    <property type="match status" value="1"/>
</dbReference>
<protein>
    <submittedName>
        <fullName evidence="2">Radical SAM family uncharacterized protein</fullName>
    </submittedName>
</protein>
<dbReference type="PROSITE" id="PS51918">
    <property type="entry name" value="RADICAL_SAM"/>
    <property type="match status" value="1"/>
</dbReference>
<evidence type="ECO:0000259" key="1">
    <source>
        <dbReference type="PROSITE" id="PS51918"/>
    </source>
</evidence>
<dbReference type="Pfam" id="PF04055">
    <property type="entry name" value="Radical_SAM"/>
    <property type="match status" value="1"/>
</dbReference>
<dbReference type="NCBIfam" id="TIGR03960">
    <property type="entry name" value="rSAM_fuse_unch"/>
    <property type="match status" value="1"/>
</dbReference>
<accession>A0A1M5M541</accession>
<sequence>MKEKLFKDILPRVSKPVRYMGNEMNIIRKDWDKAKVKMAFCFPDVYEVGMSHIGGKILYGLINETTDHLLERAFAPWPDMEELMRAENIHLYTLESYRPLKDFEVVGFTMQYELAITNILNMLDLAGIPLWAEERDERYPLIVAGGPVVFNPEPYADFIDVFLIGDGEELLPEFLDEVYATRGLKKEERLLRLAKIEGVYVPAFYQVEYNPDGTLKRMYPQKPGVPEKVRKRVVKDLDKAYFPEKPVLPYMSIVHDRAVLEVMRGCQRGCRFCHAGIVYRPSRERSIVTLKKQAENQIKNTGYEEISLTSLSSLDYSGIERLARELVAQYGKKGIGISLPSLRVDAFSVDLANEIQKVRKTTLTLAPEAGSQRMRNIINKNVTEEQLLDAVEAAFQSGWNAVKLYFMIGLPYETEEDLDGIIELMEKVRDVGRKYARRAVEVRGSLSCFVPKAHTPFQWQSQASIEELETKKRYMLREKKKGIKLSFHDSQTSYLEGVFSRGNRKLSRAIYLAYQKGCKFDGWSEYFRFDLWQEAFYEAGIDPDFYTRRRPSYDEVFPWDFIDIGVTKAFLRKENEKAARGELTLDCRHDKCSGCGICPRLEVKVDIKEGREIAPKS</sequence>
<dbReference type="InterPro" id="IPR007197">
    <property type="entry name" value="rSAM"/>
</dbReference>
<dbReference type="PANTHER" id="PTHR42731:SF1">
    <property type="entry name" value="RADICAL SAM DOMAIN PROTEIN"/>
    <property type="match status" value="1"/>
</dbReference>
<dbReference type="STRING" id="1123382.SAMN02745221_00837"/>
<reference evidence="3" key="1">
    <citation type="submission" date="2016-11" db="EMBL/GenBank/DDBJ databases">
        <authorList>
            <person name="Varghese N."/>
            <person name="Submissions S."/>
        </authorList>
    </citation>
    <scope>NUCLEOTIDE SEQUENCE [LARGE SCALE GENOMIC DNA]</scope>
    <source>
        <strain evidence="3">DSM 11003</strain>
    </source>
</reference>
<dbReference type="SMART" id="SM00729">
    <property type="entry name" value="Elp3"/>
    <property type="match status" value="1"/>
</dbReference>
<dbReference type="InterPro" id="IPR058240">
    <property type="entry name" value="rSAM_sf"/>
</dbReference>
<organism evidence="2 3">
    <name type="scientific">Thermosyntropha lipolytica DSM 11003</name>
    <dbReference type="NCBI Taxonomy" id="1123382"/>
    <lineage>
        <taxon>Bacteria</taxon>
        <taxon>Bacillati</taxon>
        <taxon>Bacillota</taxon>
        <taxon>Clostridia</taxon>
        <taxon>Eubacteriales</taxon>
        <taxon>Syntrophomonadaceae</taxon>
        <taxon>Thermosyntropha</taxon>
    </lineage>
</organism>
<dbReference type="EMBL" id="FQWY01000010">
    <property type="protein sequence ID" value="SHG72434.1"/>
    <property type="molecule type" value="Genomic_DNA"/>
</dbReference>
<dbReference type="InterPro" id="IPR006638">
    <property type="entry name" value="Elp3/MiaA/NifB-like_rSAM"/>
</dbReference>
<evidence type="ECO:0000313" key="2">
    <source>
        <dbReference type="EMBL" id="SHG72434.1"/>
    </source>
</evidence>
<dbReference type="GO" id="GO:0003824">
    <property type="term" value="F:catalytic activity"/>
    <property type="evidence" value="ECO:0007669"/>
    <property type="project" value="InterPro"/>
</dbReference>
<feature type="domain" description="Radical SAM core" evidence="1">
    <location>
        <begin position="252"/>
        <end position="489"/>
    </location>
</feature>